<organism evidence="2 3">
    <name type="scientific">Leucothrix pacifica</name>
    <dbReference type="NCBI Taxonomy" id="1247513"/>
    <lineage>
        <taxon>Bacteria</taxon>
        <taxon>Pseudomonadati</taxon>
        <taxon>Pseudomonadota</taxon>
        <taxon>Gammaproteobacteria</taxon>
        <taxon>Thiotrichales</taxon>
        <taxon>Thiotrichaceae</taxon>
        <taxon>Leucothrix</taxon>
    </lineage>
</organism>
<dbReference type="Proteomes" id="UP000245539">
    <property type="component" value="Unassembled WGS sequence"/>
</dbReference>
<keyword evidence="3" id="KW-1185">Reference proteome</keyword>
<evidence type="ECO:0000313" key="2">
    <source>
        <dbReference type="EMBL" id="PWQ97974.1"/>
    </source>
</evidence>
<dbReference type="OrthoDB" id="9812921at2"/>
<reference evidence="2 3" key="1">
    <citation type="submission" date="2018-05" db="EMBL/GenBank/DDBJ databases">
        <title>Leucothrix arctica sp. nov., isolated from Arctic seawater.</title>
        <authorList>
            <person name="Choi A."/>
            <person name="Baek K."/>
        </authorList>
    </citation>
    <scope>NUCLEOTIDE SEQUENCE [LARGE SCALE GENOMIC DNA]</scope>
    <source>
        <strain evidence="2 3">JCM 18388</strain>
    </source>
</reference>
<dbReference type="AlphaFoldDB" id="A0A317CHE4"/>
<dbReference type="RefSeq" id="WP_109837348.1">
    <property type="nucleotide sequence ID" value="NZ_QGKM01000020.1"/>
</dbReference>
<gene>
    <name evidence="2" type="ORF">DKW60_09115</name>
</gene>
<dbReference type="SUPFAM" id="SSF82171">
    <property type="entry name" value="DPP6 N-terminal domain-like"/>
    <property type="match status" value="1"/>
</dbReference>
<feature type="chain" id="PRO_5016270623" evidence="1">
    <location>
        <begin position="20"/>
        <end position="576"/>
    </location>
</feature>
<feature type="signal peptide" evidence="1">
    <location>
        <begin position="1"/>
        <end position="19"/>
    </location>
</feature>
<evidence type="ECO:0000256" key="1">
    <source>
        <dbReference type="SAM" id="SignalP"/>
    </source>
</evidence>
<name>A0A317CHE4_9GAMM</name>
<keyword evidence="1" id="KW-0732">Signal</keyword>
<dbReference type="Gene3D" id="2.120.10.30">
    <property type="entry name" value="TolB, C-terminal domain"/>
    <property type="match status" value="1"/>
</dbReference>
<dbReference type="InterPro" id="IPR015943">
    <property type="entry name" value="WD40/YVTN_repeat-like_dom_sf"/>
</dbReference>
<accession>A0A317CHE4</accession>
<sequence>MKTILPALFVFLSSSIAHADIPKACSTLEGADLSLNTDSSIVSSSNIAFSSDRQKIAIYQVSDAKQQATFKLFDSNTGKLLQQQTLNHYEERSRQTRLGFSPQDRIVYLQGMSYSTKRSADYGAIPFWNLANNQIVFSPCSTAMGVSDMQFSDDETVAFSSTVDSFSSLCSTQEEKALALIGQSGSYQFNPTTKHLYANDVETNPDTYQSLVKRLGEDIKHVSLYQSPVAAHPYDRDSRNTFASLQLGTAPNHRQLIAKSEGDRLTLSYWDHAVQQNPPKKIYQQVFTIAELGRGAISVPYHHSQLSPDEKQLAFISKTGVLLVFDVESGKLRWKKNLPIAATGKDSPRYNLEESLIVVHGEPASALVIKKDNPKTLYLYDWQTGKQRELVIPDAYNLTYQQYGQHLVFEAMQPDAQSLLLVNWETGQQQVITLPEGFRYFAHEQFYIANKQQLVLKNIDTADSIIALNLNTGKYQSLKAPYPDERYYSSEYIRLGDKHYRLLDITTPTDNGEAQTSIQLYDVATKQTQTLLTADVVLYAELIEREAETPEYHTVAYDREDGQTVFCRWSLGRQQN</sequence>
<evidence type="ECO:0000313" key="3">
    <source>
        <dbReference type="Proteomes" id="UP000245539"/>
    </source>
</evidence>
<dbReference type="Gene3D" id="2.130.10.10">
    <property type="entry name" value="YVTN repeat-like/Quinoprotein amine dehydrogenase"/>
    <property type="match status" value="1"/>
</dbReference>
<dbReference type="InterPro" id="IPR011042">
    <property type="entry name" value="6-blade_b-propeller_TolB-like"/>
</dbReference>
<dbReference type="EMBL" id="QGKM01000020">
    <property type="protein sequence ID" value="PWQ97974.1"/>
    <property type="molecule type" value="Genomic_DNA"/>
</dbReference>
<proteinExistence type="predicted"/>
<protein>
    <submittedName>
        <fullName evidence="2">Uncharacterized protein</fullName>
    </submittedName>
</protein>
<comment type="caution">
    <text evidence="2">The sequence shown here is derived from an EMBL/GenBank/DDBJ whole genome shotgun (WGS) entry which is preliminary data.</text>
</comment>